<keyword evidence="4" id="KW-1185">Reference proteome</keyword>
<comment type="caution">
    <text evidence="3">The sequence shown here is derived from an EMBL/GenBank/DDBJ whole genome shotgun (WGS) entry which is preliminary data.</text>
</comment>
<dbReference type="PANTHER" id="PTHR38768:SF1">
    <property type="entry name" value="UPF0502 PROTEIN YCEH"/>
    <property type="match status" value="1"/>
</dbReference>
<dbReference type="Pfam" id="PF04337">
    <property type="entry name" value="DUF480"/>
    <property type="match status" value="1"/>
</dbReference>
<name>A0A4Y4D0Y1_ZOORA</name>
<dbReference type="InterPro" id="IPR036390">
    <property type="entry name" value="WH_DNA-bd_sf"/>
</dbReference>
<protein>
    <submittedName>
        <fullName evidence="3">UPF0502 protein</fullName>
    </submittedName>
</protein>
<dbReference type="InterPro" id="IPR007432">
    <property type="entry name" value="DUF480"/>
</dbReference>
<dbReference type="InterPro" id="IPR036388">
    <property type="entry name" value="WH-like_DNA-bd_sf"/>
</dbReference>
<feature type="coiled-coil region" evidence="2">
    <location>
        <begin position="221"/>
        <end position="248"/>
    </location>
</feature>
<dbReference type="AlphaFoldDB" id="A0A4Y4D0Y1"/>
<gene>
    <name evidence="3" type="ORF">ZRA01_30100</name>
</gene>
<evidence type="ECO:0000313" key="3">
    <source>
        <dbReference type="EMBL" id="GEC96937.1"/>
    </source>
</evidence>
<dbReference type="EMBL" id="BJNV01000058">
    <property type="protein sequence ID" value="GEC96937.1"/>
    <property type="molecule type" value="Genomic_DNA"/>
</dbReference>
<evidence type="ECO:0000256" key="1">
    <source>
        <dbReference type="HAMAP-Rule" id="MF_01584"/>
    </source>
</evidence>
<keyword evidence="2" id="KW-0175">Coiled coil</keyword>
<comment type="similarity">
    <text evidence="1">Belongs to the UPF0502 family.</text>
</comment>
<proteinExistence type="inferred from homology"/>
<dbReference type="Proteomes" id="UP000318422">
    <property type="component" value="Unassembled WGS sequence"/>
</dbReference>
<evidence type="ECO:0000313" key="4">
    <source>
        <dbReference type="Proteomes" id="UP000318422"/>
    </source>
</evidence>
<accession>A0A4Y4D0Y1</accession>
<dbReference type="HAMAP" id="MF_01584">
    <property type="entry name" value="UPF0502"/>
    <property type="match status" value="1"/>
</dbReference>
<organism evidence="3 4">
    <name type="scientific">Zoogloea ramigera</name>
    <dbReference type="NCBI Taxonomy" id="350"/>
    <lineage>
        <taxon>Bacteria</taxon>
        <taxon>Pseudomonadati</taxon>
        <taxon>Pseudomonadota</taxon>
        <taxon>Betaproteobacteria</taxon>
        <taxon>Rhodocyclales</taxon>
        <taxon>Zoogloeaceae</taxon>
        <taxon>Zoogloea</taxon>
    </lineage>
</organism>
<dbReference type="PANTHER" id="PTHR38768">
    <property type="entry name" value="UPF0502 PROTEIN YCEH"/>
    <property type="match status" value="1"/>
</dbReference>
<evidence type="ECO:0000256" key="2">
    <source>
        <dbReference type="SAM" id="Coils"/>
    </source>
</evidence>
<dbReference type="Gene3D" id="1.10.10.10">
    <property type="entry name" value="Winged helix-like DNA-binding domain superfamily/Winged helix DNA-binding domain"/>
    <property type="match status" value="2"/>
</dbReference>
<reference evidence="3 4" key="1">
    <citation type="submission" date="2019-06" db="EMBL/GenBank/DDBJ databases">
        <title>Whole genome shotgun sequence of Zoogloea ramigera NBRC 15342.</title>
        <authorList>
            <person name="Hosoyama A."/>
            <person name="Uohara A."/>
            <person name="Ohji S."/>
            <person name="Ichikawa N."/>
        </authorList>
    </citation>
    <scope>NUCLEOTIDE SEQUENCE [LARGE SCALE GENOMIC DNA]</scope>
    <source>
        <strain evidence="3 4">NBRC 15342</strain>
    </source>
</reference>
<dbReference type="SUPFAM" id="SSF46785">
    <property type="entry name" value="Winged helix' DNA-binding domain"/>
    <property type="match status" value="2"/>
</dbReference>
<sequence>MSQRLGYHEALARNRKHTMTDTLPDAPADAPEASPGFDLDDFEVRVLAVLIEKAFVTPDTYPLSVNSLVSGCNQLTGREPVMSLSEATVLATLDRLAERGLVSQRHQAGARVAKWEHQIRLRHSLTPPMQAVLAILMLRGAQTVGEIRARCERMHAFGSPAEVEEILEKLGDKYPPMVIQLPKAPGTKEARYTHLMSGEAAASQHAFDTAGDAAAPRGSRVGELEEEVRRLRQQLEWLTNEFEAFRKQFQ</sequence>